<keyword evidence="5" id="KW-1185">Reference proteome</keyword>
<evidence type="ECO:0000313" key="7">
    <source>
        <dbReference type="Xenbase" id="XB-GENE-994660"/>
    </source>
</evidence>
<accession>A0A8J1JMA5</accession>
<feature type="compositionally biased region" description="Acidic residues" evidence="4">
    <location>
        <begin position="1151"/>
        <end position="1168"/>
    </location>
</feature>
<evidence type="ECO:0000256" key="4">
    <source>
        <dbReference type="SAM" id="MobiDB-lite"/>
    </source>
</evidence>
<dbReference type="GO" id="GO:0033862">
    <property type="term" value="F:UMP kinase activity"/>
    <property type="evidence" value="ECO:0000318"/>
    <property type="project" value="GO_Central"/>
</dbReference>
<feature type="compositionally biased region" description="Acidic residues" evidence="4">
    <location>
        <begin position="799"/>
        <end position="831"/>
    </location>
</feature>
<keyword evidence="2" id="KW-0547">Nucleotide-binding</keyword>
<evidence type="ECO:0000256" key="3">
    <source>
        <dbReference type="ARBA" id="ARBA00022777"/>
    </source>
</evidence>
<dbReference type="Proteomes" id="UP000008143">
    <property type="component" value="Chromosome 5"/>
</dbReference>
<reference evidence="6" key="1">
    <citation type="submission" date="2025-08" db="UniProtKB">
        <authorList>
            <consortium name="RefSeq"/>
        </authorList>
    </citation>
    <scope>IDENTIFICATION</scope>
    <source>
        <strain evidence="6">Nigerian</strain>
        <tissue evidence="6">Liver and blood</tissue>
    </source>
</reference>
<dbReference type="Pfam" id="PF00406">
    <property type="entry name" value="ADK"/>
    <property type="match status" value="3"/>
</dbReference>
<keyword evidence="1" id="KW-0808">Transferase</keyword>
<gene>
    <name evidence="6 7" type="primary">ak9</name>
</gene>
<dbReference type="GO" id="GO:0005634">
    <property type="term" value="C:nucleus"/>
    <property type="evidence" value="ECO:0000318"/>
    <property type="project" value="GO_Central"/>
</dbReference>
<dbReference type="OMA" id="MESVCGT"/>
<dbReference type="Xenbase" id="XB-GENE-994660">
    <property type="gene designation" value="ak9"/>
</dbReference>
<dbReference type="Gene3D" id="3.40.50.300">
    <property type="entry name" value="P-loop containing nucleotide triphosphate hydrolases"/>
    <property type="match status" value="4"/>
</dbReference>
<dbReference type="PANTHER" id="PTHR23359">
    <property type="entry name" value="NUCLEOTIDE KINASE"/>
    <property type="match status" value="1"/>
</dbReference>
<name>A0A8J1JMA5_XENTR</name>
<feature type="region of interest" description="Disordered" evidence="4">
    <location>
        <begin position="629"/>
        <end position="658"/>
    </location>
</feature>
<organism evidence="5 6">
    <name type="scientific">Xenopus tropicalis</name>
    <name type="common">Western clawed frog</name>
    <name type="synonym">Silurana tropicalis</name>
    <dbReference type="NCBI Taxonomy" id="8364"/>
    <lineage>
        <taxon>Eukaryota</taxon>
        <taxon>Metazoa</taxon>
        <taxon>Chordata</taxon>
        <taxon>Craniata</taxon>
        <taxon>Vertebrata</taxon>
        <taxon>Euteleostomi</taxon>
        <taxon>Amphibia</taxon>
        <taxon>Batrachia</taxon>
        <taxon>Anura</taxon>
        <taxon>Pipoidea</taxon>
        <taxon>Pipidae</taxon>
        <taxon>Xenopodinae</taxon>
        <taxon>Xenopus</taxon>
        <taxon>Silurana</taxon>
    </lineage>
</organism>
<feature type="region of interest" description="Disordered" evidence="4">
    <location>
        <begin position="691"/>
        <end position="718"/>
    </location>
</feature>
<dbReference type="InterPro" id="IPR027417">
    <property type="entry name" value="P-loop_NTPase"/>
</dbReference>
<dbReference type="InterPro" id="IPR000850">
    <property type="entry name" value="Adenylat/UMP-CMP_kin"/>
</dbReference>
<evidence type="ECO:0000313" key="6">
    <source>
        <dbReference type="RefSeq" id="XP_031757751.1"/>
    </source>
</evidence>
<dbReference type="SUPFAM" id="SSF52540">
    <property type="entry name" value="P-loop containing nucleoside triphosphate hydrolases"/>
    <property type="match status" value="4"/>
</dbReference>
<keyword evidence="3 6" id="KW-0418">Kinase</keyword>
<dbReference type="RefSeq" id="XP_031757751.1">
    <property type="nucleotide sequence ID" value="XM_031901891.1"/>
</dbReference>
<dbReference type="GO" id="GO:0005524">
    <property type="term" value="F:ATP binding"/>
    <property type="evidence" value="ECO:0007669"/>
    <property type="project" value="InterPro"/>
</dbReference>
<dbReference type="AGR" id="Xenbase:XB-GENE-994660"/>
<feature type="compositionally biased region" description="Basic and acidic residues" evidence="4">
    <location>
        <begin position="1113"/>
        <end position="1128"/>
    </location>
</feature>
<dbReference type="GO" id="GO:0006225">
    <property type="term" value="P:UDP biosynthetic process"/>
    <property type="evidence" value="ECO:0000318"/>
    <property type="project" value="GO_Central"/>
</dbReference>
<evidence type="ECO:0000256" key="2">
    <source>
        <dbReference type="ARBA" id="ARBA00022741"/>
    </source>
</evidence>
<dbReference type="GeneID" id="100144994"/>
<feature type="region of interest" description="Disordered" evidence="4">
    <location>
        <begin position="178"/>
        <end position="211"/>
    </location>
</feature>
<evidence type="ECO:0000313" key="5">
    <source>
        <dbReference type="Proteomes" id="UP000008143"/>
    </source>
</evidence>
<dbReference type="KEGG" id="xtr:100144994"/>
<dbReference type="GO" id="GO:0046705">
    <property type="term" value="P:CDP biosynthetic process"/>
    <property type="evidence" value="ECO:0000318"/>
    <property type="project" value="GO_Central"/>
</dbReference>
<feature type="compositionally biased region" description="Acidic residues" evidence="4">
    <location>
        <begin position="1129"/>
        <end position="1145"/>
    </location>
</feature>
<proteinExistence type="predicted"/>
<dbReference type="OrthoDB" id="439792at2759"/>
<sequence>MASQERPTFADIFDEDEAQQSFLMSKPTCFLIVGKPGTGKATLGKKISQAWNSIFIEAKELITDHIKRGTDQGNKMQALLHQGLSIPEELVTHLILDKINSPEVAHLGYVLCGFPSLCEEYVKIPQQIELIKNFKLTPDIIINIKCPDTDLGKRLCGLKQDPNTGIIYQREDWDPALKEKQKKQQVGEEGEEEEEEEEEEELEEEQEEEMSLTEKLVYRPEDFPENVKERIKLFKDILLRPVEDLMIDHDPHYLIELDGNMKPQKIFETVLSRLVSLGLRLGSVVMKLQNSEEEETLQETDTDQLLRLLASSSMIAPRYRWRRSRWGQTCPVALKEGFIKRGLVEFAVSFLDKMYLMSSEEALRKFMQNPRQYLLPPMPLSPCKVAVVGPKCSGKTTLCNFIANKYAGKVLDMSVLIKPFAEEAKKNFIEKAVEEATELAIKTVRMKLQEERILKEQDKPEETEGIEELEYQKEMPETLAAEVLEEITADHPEVLEIVAEAVKAASETPVTITPDLYMAALEQAINKLHEENKERFTSDPPAGGWVLDNFPNSPNCWLAMADRGFLPDTVICLRDSADNGKYLLNRLYLMNEQDINDNIIQRLQKERARKLQEEEEARKEQLEIMRLQQEEKQRQEEQQESSEDGMEMSTELSEQPSHIVSEQVISSVPSPNEEVQSNMSELEAGDKTLLSNTAPLPISSKDEHNLAEPQPQPEIILPEVPEGGFPDVPEMEPLKEFITKFNEGWILIEPILNDAGNPILTYLEIKEKSPETMLQETISSMDKPFKYYGWEMTSEDIDEEAEDMQAELDSEEQEQEENENESGGEEEEEDEDRIRERKRNYGDSKHFCPVALKDNFVLYPGESEYAAVYREKLYYCSTPEARDKFLDNPENYIINKEPLKAPPLRVLLIGNSGAGKTVCARWLAEKLGIFHIQFREYLQEIMLSKLQRKIGPQYAEEVKEYPNEETPLMELENSDLAIAEENTAEEEVVLTDEEEAVKSYLEDASPLPAELLDQIVTDWWSEEPFRSTGFILDGFPNTAEETQYLGEKGFFPDIAVFLDVEESAICDRLLPPRLAKWKERQMRKEERKQKLKALKKQIRDDQIAKRRAELMAEQNKMKEEKENQKNPDEQEEEEEEEGDEGDDIELILSEEFPDEEEDDEEEEESEYDAVERMKSEIGEKCEAEAESLETVKDELQRLKIPVVTINGGRKRHIVHYQLYEKLRNLVENRESLFEKSYPISLAVANKMLQMSYKQPSVFGRWDPVKLSQGEVIKPFFTQENPGFPLLYRQYIYFFSTKENRNLFMKNPIKYIQQAKPKPSVPIRIAVVGPPKSGKTSVAKMFTSLYGLKRLSIGDAIRSVLENQPNTELATELNSILRKGLVLPDDLSVKCLEVALMDLTSNTNGVVFDGFPVTKHQVDLLEACSIIPIKIFELQAPIKEVLKRGLEDKKNSNRPYPVHDSAQILVVRNSCYKQEVILTKEHYSKLHQNWCEVDSLRSKWWVSNKITGEVQKSINQIQSYLERIKEGMAAGIADFCITPQELVSRLGEFGQYCPVCLAQRGELVDCSGNPSLQFAAEFRGHYYKMASQKELDAFLKSPELYVPPLAPRPIPPPELLPKTLTVADVKAKFPKNAEMKGYCPVTYVDGNKRYEALVPGHIENAVEYRDKIYIFETKEKLQKFMRLPEKYYNQKLPCKLPPKIEPVLLTSLPLTGYLEQGAATALIKAMNDVGCLKPKYPYLNIKQSALLYIAFHLKAFNPRNSDYIRNKYKKKLEQFVERCELITYLGDTMTRKYKEPQRRPIDFDFKMQSFLSLKGMDPTCI</sequence>
<protein>
    <submittedName>
        <fullName evidence="6">Adenylate kinase 9 isoform X1</fullName>
    </submittedName>
</protein>
<dbReference type="GO" id="GO:0005737">
    <property type="term" value="C:cytoplasm"/>
    <property type="evidence" value="ECO:0000318"/>
    <property type="project" value="GO_Central"/>
</dbReference>
<feature type="region of interest" description="Disordered" evidence="4">
    <location>
        <begin position="799"/>
        <end position="835"/>
    </location>
</feature>
<evidence type="ECO:0000256" key="1">
    <source>
        <dbReference type="ARBA" id="ARBA00022679"/>
    </source>
</evidence>
<feature type="region of interest" description="Disordered" evidence="4">
    <location>
        <begin position="1113"/>
        <end position="1170"/>
    </location>
</feature>
<dbReference type="GO" id="GO:0004550">
    <property type="term" value="F:nucleoside diphosphate kinase activity"/>
    <property type="evidence" value="ECO:0000318"/>
    <property type="project" value="GO_Central"/>
</dbReference>
<feature type="compositionally biased region" description="Acidic residues" evidence="4">
    <location>
        <begin position="188"/>
        <end position="211"/>
    </location>
</feature>
<dbReference type="CTD" id="221264"/>